<dbReference type="InterPro" id="IPR002549">
    <property type="entry name" value="AI-2E-like"/>
</dbReference>
<feature type="transmembrane region" description="Helical" evidence="8">
    <location>
        <begin position="252"/>
        <end position="271"/>
    </location>
</feature>
<gene>
    <name evidence="9" type="ordered locus">Sulac_1560</name>
</gene>
<dbReference type="PATRIC" id="fig|679936.5.peg.1626"/>
<dbReference type="PANTHER" id="PTHR21716:SF53">
    <property type="entry name" value="PERMEASE PERM-RELATED"/>
    <property type="match status" value="1"/>
</dbReference>
<feature type="transmembrane region" description="Helical" evidence="8">
    <location>
        <begin position="152"/>
        <end position="177"/>
    </location>
</feature>
<feature type="transmembrane region" description="Helical" evidence="8">
    <location>
        <begin position="309"/>
        <end position="337"/>
    </location>
</feature>
<comment type="subcellular location">
    <subcellularLocation>
        <location evidence="1">Cell membrane</location>
        <topology evidence="1">Multi-pass membrane protein</topology>
    </subcellularLocation>
</comment>
<evidence type="ECO:0000313" key="10">
    <source>
        <dbReference type="Proteomes" id="UP000005439"/>
    </source>
</evidence>
<dbReference type="GO" id="GO:0005886">
    <property type="term" value="C:plasma membrane"/>
    <property type="evidence" value="ECO:0007669"/>
    <property type="project" value="UniProtKB-SubCell"/>
</dbReference>
<dbReference type="AlphaFoldDB" id="G8TY93"/>
<feature type="transmembrane region" description="Helical" evidence="8">
    <location>
        <begin position="12"/>
        <end position="31"/>
    </location>
</feature>
<sequence>MAEFPVVTKSPLRWVRWGLLLGVTAGAIGLVDAAHAILMPFVVSLVLAYLLAPLVELFVRHGRLSRVLAILLVYGLLGLLLAALLVYMLPVLVQESLRLIRIVPAFAQDLQSSWDYWLMRFHQAPMPAPVRQNIHQTALHLESLLVTSVQRFLHALFGLVPGVISILVAPVMAFYVLKDLNRVRERFWTVVPVSWHGAIFKLGFDIDRALNGYIRGQLMVAFIVGLLSALWMVILGIPFAALIGALAGITDVIPYVGPIAGAIPAVALALAKSPWLAVYTVFGFILIHQLEGTVIAPKVVGDSVGLHPLVVIFAILAGGAIFGFVGLLLGVPLAAVLKVVLSHLYRRLSVTLDHDSVTSVQ</sequence>
<evidence type="ECO:0000256" key="3">
    <source>
        <dbReference type="ARBA" id="ARBA00022448"/>
    </source>
</evidence>
<evidence type="ECO:0000256" key="4">
    <source>
        <dbReference type="ARBA" id="ARBA00022475"/>
    </source>
</evidence>
<keyword evidence="7 8" id="KW-0472">Membrane</keyword>
<feature type="transmembrane region" description="Helical" evidence="8">
    <location>
        <begin position="218"/>
        <end position="246"/>
    </location>
</feature>
<comment type="similarity">
    <text evidence="2">Belongs to the autoinducer-2 exporter (AI-2E) (TC 2.A.86) family.</text>
</comment>
<dbReference type="EMBL" id="CP003179">
    <property type="protein sequence ID" value="AEW05057.1"/>
    <property type="molecule type" value="Genomic_DNA"/>
</dbReference>
<dbReference type="KEGG" id="sap:Sulac_1560"/>
<keyword evidence="10" id="KW-1185">Reference proteome</keyword>
<evidence type="ECO:0000256" key="8">
    <source>
        <dbReference type="SAM" id="Phobius"/>
    </source>
</evidence>
<evidence type="ECO:0000313" key="9">
    <source>
        <dbReference type="EMBL" id="AEW05057.1"/>
    </source>
</evidence>
<name>G8TY93_SULAD</name>
<keyword evidence="3" id="KW-0813">Transport</keyword>
<keyword evidence="4" id="KW-1003">Cell membrane</keyword>
<keyword evidence="5 8" id="KW-0812">Transmembrane</keyword>
<evidence type="ECO:0000256" key="6">
    <source>
        <dbReference type="ARBA" id="ARBA00022989"/>
    </source>
</evidence>
<dbReference type="GO" id="GO:0055085">
    <property type="term" value="P:transmembrane transport"/>
    <property type="evidence" value="ECO:0007669"/>
    <property type="project" value="TreeGrafter"/>
</dbReference>
<evidence type="ECO:0000256" key="7">
    <source>
        <dbReference type="ARBA" id="ARBA00023136"/>
    </source>
</evidence>
<evidence type="ECO:0000256" key="5">
    <source>
        <dbReference type="ARBA" id="ARBA00022692"/>
    </source>
</evidence>
<protein>
    <recommendedName>
        <fullName evidence="11">AI-2E family transporter</fullName>
    </recommendedName>
</protein>
<feature type="transmembrane region" description="Helical" evidence="8">
    <location>
        <begin position="276"/>
        <end position="297"/>
    </location>
</feature>
<evidence type="ECO:0000256" key="2">
    <source>
        <dbReference type="ARBA" id="ARBA00009773"/>
    </source>
</evidence>
<keyword evidence="6 8" id="KW-1133">Transmembrane helix</keyword>
<feature type="transmembrane region" description="Helical" evidence="8">
    <location>
        <begin position="67"/>
        <end position="89"/>
    </location>
</feature>
<organism evidence="9 10">
    <name type="scientific">Sulfobacillus acidophilus (strain ATCC 700253 / DSM 10332 / NAL)</name>
    <dbReference type="NCBI Taxonomy" id="679936"/>
    <lineage>
        <taxon>Bacteria</taxon>
        <taxon>Bacillati</taxon>
        <taxon>Bacillota</taxon>
        <taxon>Clostridia</taxon>
        <taxon>Eubacteriales</taxon>
        <taxon>Clostridiales Family XVII. Incertae Sedis</taxon>
        <taxon>Sulfobacillus</taxon>
    </lineage>
</organism>
<dbReference type="HOGENOM" id="CLU_031275_8_1_9"/>
<dbReference type="STRING" id="679936.Sulac_1560"/>
<proteinExistence type="inferred from homology"/>
<dbReference type="Proteomes" id="UP000005439">
    <property type="component" value="Chromosome"/>
</dbReference>
<feature type="transmembrane region" description="Helical" evidence="8">
    <location>
        <begin position="37"/>
        <end position="55"/>
    </location>
</feature>
<dbReference type="PANTHER" id="PTHR21716">
    <property type="entry name" value="TRANSMEMBRANE PROTEIN"/>
    <property type="match status" value="1"/>
</dbReference>
<accession>G8TY93</accession>
<evidence type="ECO:0000256" key="1">
    <source>
        <dbReference type="ARBA" id="ARBA00004651"/>
    </source>
</evidence>
<reference evidence="10" key="1">
    <citation type="submission" date="2011-12" db="EMBL/GenBank/DDBJ databases">
        <title>The complete genome of chromosome of Sulfobacillus acidophilus DSM 10332.</title>
        <authorList>
            <person name="Lucas S."/>
            <person name="Han J."/>
            <person name="Lapidus A."/>
            <person name="Bruce D."/>
            <person name="Goodwin L."/>
            <person name="Pitluck S."/>
            <person name="Peters L."/>
            <person name="Kyrpides N."/>
            <person name="Mavromatis K."/>
            <person name="Ivanova N."/>
            <person name="Mikhailova N."/>
            <person name="Chertkov O."/>
            <person name="Saunders E."/>
            <person name="Detter J.C."/>
            <person name="Tapia R."/>
            <person name="Han C."/>
            <person name="Land M."/>
            <person name="Hauser L."/>
            <person name="Markowitz V."/>
            <person name="Cheng J.-F."/>
            <person name="Hugenholtz P."/>
            <person name="Woyke T."/>
            <person name="Wu D."/>
            <person name="Pukall R."/>
            <person name="Gehrich-Schroeter G."/>
            <person name="Schneider S."/>
            <person name="Klenk H.-P."/>
            <person name="Eisen J.A."/>
        </authorList>
    </citation>
    <scope>NUCLEOTIDE SEQUENCE [LARGE SCALE GENOMIC DNA]</scope>
    <source>
        <strain evidence="10">ATCC 700253 / DSM 10332 / NAL</strain>
    </source>
</reference>
<evidence type="ECO:0008006" key="11">
    <source>
        <dbReference type="Google" id="ProtNLM"/>
    </source>
</evidence>
<reference evidence="9 10" key="2">
    <citation type="journal article" date="2012" name="Stand. Genomic Sci.">
        <title>Complete genome sequence of the moderately thermophilic mineral-sulfide-oxidizing firmicute Sulfobacillus acidophilus type strain (NAL(T)).</title>
        <authorList>
            <person name="Anderson I."/>
            <person name="Chertkov O."/>
            <person name="Chen A."/>
            <person name="Saunders E."/>
            <person name="Lapidus A."/>
            <person name="Nolan M."/>
            <person name="Lucas S."/>
            <person name="Hammon N."/>
            <person name="Deshpande S."/>
            <person name="Cheng J.F."/>
            <person name="Han C."/>
            <person name="Tapia R."/>
            <person name="Goodwin L.A."/>
            <person name="Pitluck S."/>
            <person name="Liolios K."/>
            <person name="Pagani I."/>
            <person name="Ivanova N."/>
            <person name="Mikhailova N."/>
            <person name="Pati A."/>
            <person name="Palaniappan K."/>
            <person name="Land M."/>
            <person name="Pan C."/>
            <person name="Rohde M."/>
            <person name="Pukall R."/>
            <person name="Goker M."/>
            <person name="Detter J.C."/>
            <person name="Woyke T."/>
            <person name="Bristow J."/>
            <person name="Eisen J.A."/>
            <person name="Markowitz V."/>
            <person name="Hugenholtz P."/>
            <person name="Kyrpides N.C."/>
            <person name="Klenk H.P."/>
            <person name="Mavromatis K."/>
        </authorList>
    </citation>
    <scope>NUCLEOTIDE SEQUENCE [LARGE SCALE GENOMIC DNA]</scope>
    <source>
        <strain evidence="10">ATCC 700253 / DSM 10332 / NAL</strain>
    </source>
</reference>
<dbReference type="Pfam" id="PF01594">
    <property type="entry name" value="AI-2E_transport"/>
    <property type="match status" value="1"/>
</dbReference>